<feature type="domain" description="VWFA" evidence="1">
    <location>
        <begin position="1"/>
        <end position="80"/>
    </location>
</feature>
<dbReference type="PROSITE" id="PS50234">
    <property type="entry name" value="VWFA"/>
    <property type="match status" value="3"/>
</dbReference>
<dbReference type="InterPro" id="IPR036465">
    <property type="entry name" value="vWFA_dom_sf"/>
</dbReference>
<dbReference type="PANTHER" id="PTHR24020">
    <property type="entry name" value="COLLAGEN ALPHA"/>
    <property type="match status" value="1"/>
</dbReference>
<dbReference type="CDD" id="cd01450">
    <property type="entry name" value="vWFA_subfamily_ECM"/>
    <property type="match status" value="1"/>
</dbReference>
<evidence type="ECO:0000259" key="1">
    <source>
        <dbReference type="PROSITE" id="PS50234"/>
    </source>
</evidence>
<dbReference type="Pfam" id="PF13768">
    <property type="entry name" value="VWA_3"/>
    <property type="match status" value="1"/>
</dbReference>
<dbReference type="EMBL" id="HACG01018398">
    <property type="protein sequence ID" value="CEK65263.1"/>
    <property type="molecule type" value="Transcribed_RNA"/>
</dbReference>
<dbReference type="Pfam" id="PF00092">
    <property type="entry name" value="VWA"/>
    <property type="match status" value="2"/>
</dbReference>
<reference evidence="2" key="1">
    <citation type="submission" date="2014-12" db="EMBL/GenBank/DDBJ databases">
        <title>Insight into the proteome of Arion vulgaris.</title>
        <authorList>
            <person name="Aradska J."/>
            <person name="Bulat T."/>
            <person name="Smidak R."/>
            <person name="Sarate P."/>
            <person name="Gangsoo J."/>
            <person name="Sialana F."/>
            <person name="Bilban M."/>
            <person name="Lubec G."/>
        </authorList>
    </citation>
    <scope>NUCLEOTIDE SEQUENCE</scope>
    <source>
        <tissue evidence="2">Skin</tissue>
    </source>
</reference>
<organism evidence="2">
    <name type="scientific">Arion vulgaris</name>
    <dbReference type="NCBI Taxonomy" id="1028688"/>
    <lineage>
        <taxon>Eukaryota</taxon>
        <taxon>Metazoa</taxon>
        <taxon>Spiralia</taxon>
        <taxon>Lophotrochozoa</taxon>
        <taxon>Mollusca</taxon>
        <taxon>Gastropoda</taxon>
        <taxon>Heterobranchia</taxon>
        <taxon>Euthyneura</taxon>
        <taxon>Panpulmonata</taxon>
        <taxon>Eupulmonata</taxon>
        <taxon>Stylommatophora</taxon>
        <taxon>Helicina</taxon>
        <taxon>Arionoidea</taxon>
        <taxon>Arionidae</taxon>
        <taxon>Arion</taxon>
    </lineage>
</organism>
<feature type="domain" description="VWFA" evidence="1">
    <location>
        <begin position="325"/>
        <end position="503"/>
    </location>
</feature>
<dbReference type="AlphaFoldDB" id="A0A0B6Z9Q7"/>
<dbReference type="PANTHER" id="PTHR24020:SF84">
    <property type="entry name" value="VWFA DOMAIN-CONTAINING PROTEIN"/>
    <property type="match status" value="1"/>
</dbReference>
<dbReference type="SMART" id="SM00327">
    <property type="entry name" value="VWA"/>
    <property type="match status" value="1"/>
</dbReference>
<feature type="non-terminal residue" evidence="2">
    <location>
        <position position="1"/>
    </location>
</feature>
<evidence type="ECO:0000313" key="2">
    <source>
        <dbReference type="EMBL" id="CEK65263.1"/>
    </source>
</evidence>
<proteinExistence type="predicted"/>
<protein>
    <recommendedName>
        <fullName evidence="1">VWFA domain-containing protein</fullName>
    </recommendedName>
</protein>
<gene>
    <name evidence="2" type="primary">ORF54449</name>
</gene>
<dbReference type="SUPFAM" id="SSF53300">
    <property type="entry name" value="vWA-like"/>
    <property type="match status" value="3"/>
</dbReference>
<accession>A0A0B6Z9Q7</accession>
<dbReference type="InterPro" id="IPR002035">
    <property type="entry name" value="VWF_A"/>
</dbReference>
<feature type="domain" description="VWFA" evidence="1">
    <location>
        <begin position="125"/>
        <end position="301"/>
    </location>
</feature>
<dbReference type="Gene3D" id="3.40.50.410">
    <property type="entry name" value="von Willebrand factor, type A domain"/>
    <property type="match status" value="3"/>
</dbReference>
<dbReference type="PRINTS" id="PR00453">
    <property type="entry name" value="VWFADOMAIN"/>
</dbReference>
<name>A0A0B6Z9Q7_9EUPU</name>
<sequence length="509" mass="56163">GGRAWSKKMIVLITDGLSSNSSATLMEASVARNTGIEVFSILVAEGVEDIEIRGAASEPKELHIFKVENYKALVGIKNALSSAACESLVPLDEDAINSDEEDDNESASNFLSPAAFTSCQRNAADVIFLMDSSSSIWEPDFKRQIKFIQQVISNFQISNDATRVGVVVYSDAPITLVDLLDEQTQEYIHKTLAKAPYITGGTNTALAINHARKRLLTNGTARPDAAHIIIILSDGQSDDMKQTKVEAHHAHQDGVQIFAIGIGDKTKGSELMAVASNPGDQFVFHVSNYQTLSEIQVLLAMKTCKAAASTSQSASTADCLRLPTDVVFIYDATALSHHHHDNVNSIISEVTQYRRFNNKNLRVGVIREASSDSSFVLHDIELTNEWYQSNFKTLLAPYFRTASVEKLFRKARHKYFHPTMHFDYISHKRTIVLFLDSLIQNPRVATLEASRLKKSHVDVVVVTLGKHIEMRDVQSLASAPHDLFVINSPDVQAPQIRAVVSKLVSVLCK</sequence>
<dbReference type="InterPro" id="IPR050525">
    <property type="entry name" value="ECM_Assembly_Org"/>
</dbReference>